<dbReference type="PRINTS" id="PR00038">
    <property type="entry name" value="HTHLUXR"/>
</dbReference>
<keyword evidence="3" id="KW-0804">Transcription</keyword>
<dbReference type="Proteomes" id="UP001501624">
    <property type="component" value="Unassembled WGS sequence"/>
</dbReference>
<keyword evidence="1" id="KW-0805">Transcription regulation</keyword>
<evidence type="ECO:0000256" key="1">
    <source>
        <dbReference type="ARBA" id="ARBA00023015"/>
    </source>
</evidence>
<name>A0ABP7HLW3_9PSEU</name>
<dbReference type="RefSeq" id="WP_237334704.1">
    <property type="nucleotide sequence ID" value="NZ_BAABCM010000001.1"/>
</dbReference>
<accession>A0ABP7HLW3</accession>
<dbReference type="InterPro" id="IPR000792">
    <property type="entry name" value="Tscrpt_reg_LuxR_C"/>
</dbReference>
<evidence type="ECO:0000313" key="6">
    <source>
        <dbReference type="Proteomes" id="UP001501624"/>
    </source>
</evidence>
<keyword evidence="2" id="KW-0238">DNA-binding</keyword>
<dbReference type="EMBL" id="BAABCM010000001">
    <property type="protein sequence ID" value="GAA3796405.1"/>
    <property type="molecule type" value="Genomic_DNA"/>
</dbReference>
<reference evidence="6" key="1">
    <citation type="journal article" date="2019" name="Int. J. Syst. Evol. Microbiol.">
        <title>The Global Catalogue of Microorganisms (GCM) 10K type strain sequencing project: providing services to taxonomists for standard genome sequencing and annotation.</title>
        <authorList>
            <consortium name="The Broad Institute Genomics Platform"/>
            <consortium name="The Broad Institute Genome Sequencing Center for Infectious Disease"/>
            <person name="Wu L."/>
            <person name="Ma J."/>
        </authorList>
    </citation>
    <scope>NUCLEOTIDE SEQUENCE [LARGE SCALE GENOMIC DNA]</scope>
    <source>
        <strain evidence="6">JCM 17017</strain>
    </source>
</reference>
<organism evidence="5 6">
    <name type="scientific">Amycolatopsis tucumanensis</name>
    <dbReference type="NCBI Taxonomy" id="401106"/>
    <lineage>
        <taxon>Bacteria</taxon>
        <taxon>Bacillati</taxon>
        <taxon>Actinomycetota</taxon>
        <taxon>Actinomycetes</taxon>
        <taxon>Pseudonocardiales</taxon>
        <taxon>Pseudonocardiaceae</taxon>
        <taxon>Amycolatopsis</taxon>
    </lineage>
</organism>
<protein>
    <recommendedName>
        <fullName evidence="4">HTH luxR-type domain-containing protein</fullName>
    </recommendedName>
</protein>
<comment type="caution">
    <text evidence="5">The sequence shown here is derived from an EMBL/GenBank/DDBJ whole genome shotgun (WGS) entry which is preliminary data.</text>
</comment>
<dbReference type="InterPro" id="IPR036388">
    <property type="entry name" value="WH-like_DNA-bd_sf"/>
</dbReference>
<dbReference type="SUPFAM" id="SSF48452">
    <property type="entry name" value="TPR-like"/>
    <property type="match status" value="1"/>
</dbReference>
<gene>
    <name evidence="5" type="ORF">GCM10022380_11980</name>
</gene>
<dbReference type="Pfam" id="PF00196">
    <property type="entry name" value="GerE"/>
    <property type="match status" value="1"/>
</dbReference>
<proteinExistence type="predicted"/>
<dbReference type="CDD" id="cd06170">
    <property type="entry name" value="LuxR_C_like"/>
    <property type="match status" value="1"/>
</dbReference>
<dbReference type="InterPro" id="IPR016032">
    <property type="entry name" value="Sig_transdc_resp-reg_C-effctor"/>
</dbReference>
<evidence type="ECO:0000256" key="2">
    <source>
        <dbReference type="ARBA" id="ARBA00023125"/>
    </source>
</evidence>
<dbReference type="Gene3D" id="1.10.10.10">
    <property type="entry name" value="Winged helix-like DNA-binding domain superfamily/Winged helix DNA-binding domain"/>
    <property type="match status" value="1"/>
</dbReference>
<evidence type="ECO:0000313" key="5">
    <source>
        <dbReference type="EMBL" id="GAA3796405.1"/>
    </source>
</evidence>
<dbReference type="InterPro" id="IPR011990">
    <property type="entry name" value="TPR-like_helical_dom_sf"/>
</dbReference>
<dbReference type="PANTHER" id="PTHR44688">
    <property type="entry name" value="DNA-BINDING TRANSCRIPTIONAL ACTIVATOR DEVR_DOSR"/>
    <property type="match status" value="1"/>
</dbReference>
<evidence type="ECO:0000259" key="4">
    <source>
        <dbReference type="PROSITE" id="PS50043"/>
    </source>
</evidence>
<feature type="domain" description="HTH luxR-type" evidence="4">
    <location>
        <begin position="464"/>
        <end position="529"/>
    </location>
</feature>
<dbReference type="Gene3D" id="1.25.40.10">
    <property type="entry name" value="Tetratricopeptide repeat domain"/>
    <property type="match status" value="1"/>
</dbReference>
<dbReference type="PROSITE" id="PS50043">
    <property type="entry name" value="HTH_LUXR_2"/>
    <property type="match status" value="1"/>
</dbReference>
<evidence type="ECO:0000256" key="3">
    <source>
        <dbReference type="ARBA" id="ARBA00023163"/>
    </source>
</evidence>
<dbReference type="SUPFAM" id="SSF46894">
    <property type="entry name" value="C-terminal effector domain of the bipartite response regulators"/>
    <property type="match status" value="1"/>
</dbReference>
<keyword evidence="6" id="KW-1185">Reference proteome</keyword>
<sequence length="531" mass="55391">MSAATTDALAAGRLALERAAWAEAHAHFATASAADTPEAWDGLSRAAWWLGDEAGTIAARERAYRGYRARGDDRAAARMAMWLASDHLDFRGDDALAAAWIRRGRALVTGACPELGFLVVLEADMALLAHFDPVTGERLAREALHLARSIADTGVEVVALAVLGCALVASGSIAEGLGFLDESAALAVGEDFAEAVAPGWALCHTVSACADVGDFARAEQWCRALHTWSSAWHGRHFFGACRTAYGEVLATGGDWRSAEQELLDAMADLSTTRPALAGPTAVRLGRLRVRQGDLTEARALFETALPLPQAIVALGELDLAAGDPTAAADAADRVLRRLDEAGVLDRLPALELLARALAAAGDHDGAAAAAGRLEQQIEPLATPYMHGRGRLVRAQVLVAGGEHDPARRAAEDALDLFTACSAPFEAAQARLVLAEALGALGRAGQAAAAAKAARDALALLGSRTGRASGDLSPRETDILRLVAQGLNDAAIARRLFLSAHTVHRHIANIRTKLGVPSRAAAVAAATRAGLL</sequence>
<dbReference type="PANTHER" id="PTHR44688:SF16">
    <property type="entry name" value="DNA-BINDING TRANSCRIPTIONAL ACTIVATOR DEVR_DOSR"/>
    <property type="match status" value="1"/>
</dbReference>
<dbReference type="SMART" id="SM00421">
    <property type="entry name" value="HTH_LUXR"/>
    <property type="match status" value="1"/>
</dbReference>